<feature type="signal peptide" evidence="3">
    <location>
        <begin position="1"/>
        <end position="26"/>
    </location>
</feature>
<dbReference type="PRINTS" id="PR00291">
    <property type="entry name" value="KUNITZINHBTR"/>
</dbReference>
<evidence type="ECO:0000313" key="4">
    <source>
        <dbReference type="EMBL" id="GAU29342.1"/>
    </source>
</evidence>
<dbReference type="Gene3D" id="2.80.10.50">
    <property type="match status" value="1"/>
</dbReference>
<dbReference type="InterPro" id="IPR002160">
    <property type="entry name" value="Prot_inh_Kunz-lg"/>
</dbReference>
<feature type="chain" id="PRO_5016291807" evidence="3">
    <location>
        <begin position="27"/>
        <end position="204"/>
    </location>
</feature>
<gene>
    <name evidence="4" type="ORF">TSUD_31480</name>
</gene>
<protein>
    <submittedName>
        <fullName evidence="4">Uncharacterized protein</fullName>
    </submittedName>
</protein>
<dbReference type="Proteomes" id="UP000242715">
    <property type="component" value="Unassembled WGS sequence"/>
</dbReference>
<organism evidence="4 5">
    <name type="scientific">Trifolium subterraneum</name>
    <name type="common">Subterranean clover</name>
    <dbReference type="NCBI Taxonomy" id="3900"/>
    <lineage>
        <taxon>Eukaryota</taxon>
        <taxon>Viridiplantae</taxon>
        <taxon>Streptophyta</taxon>
        <taxon>Embryophyta</taxon>
        <taxon>Tracheophyta</taxon>
        <taxon>Spermatophyta</taxon>
        <taxon>Magnoliopsida</taxon>
        <taxon>eudicotyledons</taxon>
        <taxon>Gunneridae</taxon>
        <taxon>Pentapetalae</taxon>
        <taxon>rosids</taxon>
        <taxon>fabids</taxon>
        <taxon>Fabales</taxon>
        <taxon>Fabaceae</taxon>
        <taxon>Papilionoideae</taxon>
        <taxon>50 kb inversion clade</taxon>
        <taxon>NPAAA clade</taxon>
        <taxon>Hologalegina</taxon>
        <taxon>IRL clade</taxon>
        <taxon>Trifolieae</taxon>
        <taxon>Trifolium</taxon>
    </lineage>
</organism>
<dbReference type="SMART" id="SM00452">
    <property type="entry name" value="STI"/>
    <property type="match status" value="1"/>
</dbReference>
<name>A0A2Z6MWX0_TRISU</name>
<dbReference type="InterPro" id="IPR011065">
    <property type="entry name" value="Kunitz_inhibitor_STI-like_sf"/>
</dbReference>
<dbReference type="CDD" id="cd23367">
    <property type="entry name" value="beta-trefoil_STI_KPI104-like"/>
    <property type="match status" value="1"/>
</dbReference>
<dbReference type="PANTHER" id="PTHR33107">
    <property type="entry name" value="KUNITZ TRYPSIN INHIBITOR 2"/>
    <property type="match status" value="1"/>
</dbReference>
<evidence type="ECO:0000256" key="1">
    <source>
        <dbReference type="ARBA" id="ARBA00004613"/>
    </source>
</evidence>
<dbReference type="Pfam" id="PF00197">
    <property type="entry name" value="Kunitz_legume"/>
    <property type="match status" value="1"/>
</dbReference>
<evidence type="ECO:0000313" key="5">
    <source>
        <dbReference type="Proteomes" id="UP000242715"/>
    </source>
</evidence>
<proteinExistence type="predicted"/>
<dbReference type="PANTHER" id="PTHR33107:SF31">
    <property type="entry name" value="KUNITZ TYPE TRYPSIN INHIBITOR 104"/>
    <property type="match status" value="1"/>
</dbReference>
<keyword evidence="3" id="KW-0732">Signal</keyword>
<reference evidence="5" key="1">
    <citation type="journal article" date="2017" name="Front. Plant Sci.">
        <title>Climate Clever Clovers: New Paradigm to Reduce the Environmental Footprint of Ruminants by Breeding Low Methanogenic Forages Utilizing Haplotype Variation.</title>
        <authorList>
            <person name="Kaur P."/>
            <person name="Appels R."/>
            <person name="Bayer P.E."/>
            <person name="Keeble-Gagnere G."/>
            <person name="Wang J."/>
            <person name="Hirakawa H."/>
            <person name="Shirasawa K."/>
            <person name="Vercoe P."/>
            <person name="Stefanova K."/>
            <person name="Durmic Z."/>
            <person name="Nichols P."/>
            <person name="Revell C."/>
            <person name="Isobe S.N."/>
            <person name="Edwards D."/>
            <person name="Erskine W."/>
        </authorList>
    </citation>
    <scope>NUCLEOTIDE SEQUENCE [LARGE SCALE GENOMIC DNA]</scope>
    <source>
        <strain evidence="5">cv. Daliak</strain>
    </source>
</reference>
<keyword evidence="2" id="KW-0964">Secreted</keyword>
<dbReference type="AlphaFoldDB" id="A0A2Z6MWX0"/>
<evidence type="ECO:0000256" key="3">
    <source>
        <dbReference type="SAM" id="SignalP"/>
    </source>
</evidence>
<dbReference type="GO" id="GO:0004866">
    <property type="term" value="F:endopeptidase inhibitor activity"/>
    <property type="evidence" value="ECO:0007669"/>
    <property type="project" value="InterPro"/>
</dbReference>
<keyword evidence="5" id="KW-1185">Reference proteome</keyword>
<dbReference type="GO" id="GO:0005576">
    <property type="term" value="C:extracellular region"/>
    <property type="evidence" value="ECO:0007669"/>
    <property type="project" value="UniProtKB-SubCell"/>
</dbReference>
<evidence type="ECO:0000256" key="2">
    <source>
        <dbReference type="ARBA" id="ARBA00022525"/>
    </source>
</evidence>
<sequence>MTTIRSLAIFILANVCLSVMISTSIAQFIIDTNGESVEEGDEYFIRPAITGNGGSFSLVLNNGSCPLNVGLDNPDLPHGLTVVFIPFVSHHDEDDVRHNRDLRIQFIASTTCGQSTDWRLGERDATSGRRLIITGKDDGTIGSFGNFFRIMQSEAAGIYFIEWCPREVCPDCMLECGAVGIIQENGKNLLALDGDITPVVFQKS</sequence>
<comment type="subcellular location">
    <subcellularLocation>
        <location evidence="1">Secreted</location>
    </subcellularLocation>
</comment>
<dbReference type="OrthoDB" id="1918435at2759"/>
<dbReference type="EMBL" id="DF973394">
    <property type="protein sequence ID" value="GAU29342.1"/>
    <property type="molecule type" value="Genomic_DNA"/>
</dbReference>
<accession>A0A2Z6MWX0</accession>
<dbReference type="SUPFAM" id="SSF50386">
    <property type="entry name" value="STI-like"/>
    <property type="match status" value="1"/>
</dbReference>